<sequence length="66" mass="7631">MVLEAYTQQSYDLKYDIFQNATSLSTEMISKNEIIEIDEDATMRNETSYTDTIMQDDIDEKKQAGP</sequence>
<gene>
    <name evidence="1" type="ORF">SPELUC_LOCUS5131</name>
</gene>
<proteinExistence type="predicted"/>
<evidence type="ECO:0000313" key="1">
    <source>
        <dbReference type="EMBL" id="CAG8549048.1"/>
    </source>
</evidence>
<dbReference type="EMBL" id="CAJVPW010005030">
    <property type="protein sequence ID" value="CAG8549048.1"/>
    <property type="molecule type" value="Genomic_DNA"/>
</dbReference>
<reference evidence="1" key="1">
    <citation type="submission" date="2021-06" db="EMBL/GenBank/DDBJ databases">
        <authorList>
            <person name="Kallberg Y."/>
            <person name="Tangrot J."/>
            <person name="Rosling A."/>
        </authorList>
    </citation>
    <scope>NUCLEOTIDE SEQUENCE</scope>
    <source>
        <strain evidence="1">28 12/20/2015</strain>
    </source>
</reference>
<evidence type="ECO:0000313" key="2">
    <source>
        <dbReference type="Proteomes" id="UP000789366"/>
    </source>
</evidence>
<keyword evidence="2" id="KW-1185">Reference proteome</keyword>
<name>A0ACA9LY58_9GLOM</name>
<comment type="caution">
    <text evidence="1">The sequence shown here is derived from an EMBL/GenBank/DDBJ whole genome shotgun (WGS) entry which is preliminary data.</text>
</comment>
<organism evidence="1 2">
    <name type="scientific">Cetraspora pellucida</name>
    <dbReference type="NCBI Taxonomy" id="1433469"/>
    <lineage>
        <taxon>Eukaryota</taxon>
        <taxon>Fungi</taxon>
        <taxon>Fungi incertae sedis</taxon>
        <taxon>Mucoromycota</taxon>
        <taxon>Glomeromycotina</taxon>
        <taxon>Glomeromycetes</taxon>
        <taxon>Diversisporales</taxon>
        <taxon>Gigasporaceae</taxon>
        <taxon>Cetraspora</taxon>
    </lineage>
</organism>
<feature type="non-terminal residue" evidence="1">
    <location>
        <position position="66"/>
    </location>
</feature>
<accession>A0ACA9LY58</accession>
<protein>
    <submittedName>
        <fullName evidence="1">11487_t:CDS:1</fullName>
    </submittedName>
</protein>
<dbReference type="Proteomes" id="UP000789366">
    <property type="component" value="Unassembled WGS sequence"/>
</dbReference>